<name>A0A6J1TT18_9SAUR</name>
<dbReference type="PANTHER" id="PTHR17550:SF4">
    <property type="entry name" value="E3 UBIQUITIN-PROTEIN LIGASE TTC3"/>
    <property type="match status" value="1"/>
</dbReference>
<sequence length="245" mass="27858">MNPHEPFRIPDDLHEQVVIFEALYNTASSNNSYQRILDSYPDPTCESLYDYFSQILEEHGPMEIDNPLLVGEYEDFPADTRRIVENAGGLKSFLLGSLRFVMVDDLIGLMKHAVMLQENAELIEIDENNYSESLYCQKNKNNFHSISSLNPTAKEFKPLSFINKPYISTSPNNLEYVTASHSSFSPFASSYSFSSQTTDTAPVASISLSPTVPDDYTIILNKIHSEYVNERLPRFYSSAIDARYF</sequence>
<reference evidence="3" key="1">
    <citation type="submission" date="2025-08" db="UniProtKB">
        <authorList>
            <consortium name="RefSeq"/>
        </authorList>
    </citation>
    <scope>IDENTIFICATION</scope>
</reference>
<dbReference type="KEGG" id="nss:113410685"/>
<dbReference type="Proteomes" id="UP000504612">
    <property type="component" value="Unplaced"/>
</dbReference>
<accession>A0A6J1TT18</accession>
<evidence type="ECO:0000259" key="1">
    <source>
        <dbReference type="Pfam" id="PF24812"/>
    </source>
</evidence>
<dbReference type="AlphaFoldDB" id="A0A6J1TT18"/>
<gene>
    <name evidence="3" type="primary">LOC113410685</name>
</gene>
<organism evidence="2 3">
    <name type="scientific">Notechis scutatus</name>
    <name type="common">mainland tiger snake</name>
    <dbReference type="NCBI Taxonomy" id="8663"/>
    <lineage>
        <taxon>Eukaryota</taxon>
        <taxon>Metazoa</taxon>
        <taxon>Chordata</taxon>
        <taxon>Craniata</taxon>
        <taxon>Vertebrata</taxon>
        <taxon>Euteleostomi</taxon>
        <taxon>Lepidosauria</taxon>
        <taxon>Squamata</taxon>
        <taxon>Bifurcata</taxon>
        <taxon>Unidentata</taxon>
        <taxon>Episquamata</taxon>
        <taxon>Toxicofera</taxon>
        <taxon>Serpentes</taxon>
        <taxon>Colubroidea</taxon>
        <taxon>Elapidae</taxon>
        <taxon>Hydrophiinae</taxon>
        <taxon>Notechis</taxon>
    </lineage>
</organism>
<proteinExistence type="predicted"/>
<dbReference type="GeneID" id="113410685"/>
<evidence type="ECO:0000313" key="2">
    <source>
        <dbReference type="Proteomes" id="UP000504612"/>
    </source>
</evidence>
<dbReference type="Pfam" id="PF24812">
    <property type="entry name" value="WHD_TTC3"/>
    <property type="match status" value="1"/>
</dbReference>
<keyword evidence="2" id="KW-1185">Reference proteome</keyword>
<dbReference type="PANTHER" id="PTHR17550">
    <property type="entry name" value="E3 UBIQUITIN-PROTEIN LIGASE TTC3"/>
    <property type="match status" value="1"/>
</dbReference>
<dbReference type="RefSeq" id="XP_026521130.1">
    <property type="nucleotide sequence ID" value="XM_026665345.1"/>
</dbReference>
<protein>
    <submittedName>
        <fullName evidence="3">E3 ubiquitin-protein ligase TTC3-like</fullName>
    </submittedName>
</protein>
<dbReference type="InterPro" id="IPR056871">
    <property type="entry name" value="WH_TTC3"/>
</dbReference>
<evidence type="ECO:0000313" key="3">
    <source>
        <dbReference type="RefSeq" id="XP_026521130.1"/>
    </source>
</evidence>
<feature type="domain" description="E3 ubiquitin-protein ligase TTC3 winged helix turn helix" evidence="1">
    <location>
        <begin position="7"/>
        <end position="127"/>
    </location>
</feature>